<dbReference type="AlphaFoldDB" id="A0AAE8ZUV7"/>
<reference evidence="1 2" key="1">
    <citation type="submission" date="2022-05" db="EMBL/GenBank/DDBJ databases">
        <title>Chromosome-level reference genomes for two strains of Caenorhabditis briggsae: an improved platform for comparative genomics.</title>
        <authorList>
            <person name="Stevens L."/>
            <person name="Andersen E.C."/>
        </authorList>
    </citation>
    <scope>NUCLEOTIDE SEQUENCE [LARGE SCALE GENOMIC DNA]</scope>
    <source>
        <strain evidence="1">QX1410_ONT</strain>
        <tissue evidence="1">Whole-organism</tissue>
    </source>
</reference>
<protein>
    <submittedName>
        <fullName evidence="1">Uncharacterized protein</fullName>
    </submittedName>
</protein>
<gene>
    <name evidence="1" type="ORF">L3Y34_013802</name>
</gene>
<organism evidence="1 2">
    <name type="scientific">Caenorhabditis briggsae</name>
    <dbReference type="NCBI Taxonomy" id="6238"/>
    <lineage>
        <taxon>Eukaryota</taxon>
        <taxon>Metazoa</taxon>
        <taxon>Ecdysozoa</taxon>
        <taxon>Nematoda</taxon>
        <taxon>Chromadorea</taxon>
        <taxon>Rhabditida</taxon>
        <taxon>Rhabditina</taxon>
        <taxon>Rhabditomorpha</taxon>
        <taxon>Rhabditoidea</taxon>
        <taxon>Rhabditidae</taxon>
        <taxon>Peloderinae</taxon>
        <taxon>Caenorhabditis</taxon>
    </lineage>
</organism>
<proteinExistence type="predicted"/>
<dbReference type="Proteomes" id="UP000827892">
    <property type="component" value="Chromosome X"/>
</dbReference>
<name>A0AAE8ZUV7_CAEBR</name>
<sequence length="72" mass="8152">MIDEAPCDNEKLVNIEANVTDLEFSVADWYKESDCESKSSLEVQASYDCLEMKRTLVVALANKQCWYQGLLG</sequence>
<evidence type="ECO:0000313" key="1">
    <source>
        <dbReference type="EMBL" id="ULT85264.1"/>
    </source>
</evidence>
<accession>A0AAE8ZUV7</accession>
<evidence type="ECO:0000313" key="2">
    <source>
        <dbReference type="Proteomes" id="UP000827892"/>
    </source>
</evidence>
<dbReference type="EMBL" id="CP090896">
    <property type="protein sequence ID" value="ULT85264.1"/>
    <property type="molecule type" value="Genomic_DNA"/>
</dbReference>